<evidence type="ECO:0000256" key="1">
    <source>
        <dbReference type="ARBA" id="ARBA00000382"/>
    </source>
</evidence>
<keyword evidence="10" id="KW-1133">Transmembrane helix</keyword>
<keyword evidence="10" id="KW-0812">Transmembrane</keyword>
<dbReference type="Gene3D" id="2.70.98.30">
    <property type="entry name" value="Golgi alpha-mannosidase II, domain 4"/>
    <property type="match status" value="1"/>
</dbReference>
<feature type="transmembrane region" description="Helical" evidence="10">
    <location>
        <begin position="23"/>
        <end position="46"/>
    </location>
</feature>
<gene>
    <name evidence="12" type="ORF">CTKZ_25880</name>
</gene>
<dbReference type="GO" id="GO:0071555">
    <property type="term" value="P:cell wall organization"/>
    <property type="evidence" value="ECO:0007669"/>
    <property type="project" value="UniProtKB-KW"/>
</dbReference>
<keyword evidence="7" id="KW-0961">Cell wall biogenesis/degradation</keyword>
<dbReference type="PANTHER" id="PTHR31983:SF0">
    <property type="entry name" value="GLUCAN ENDO-1,3-BETA-D-GLUCOSIDASE 2"/>
    <property type="match status" value="1"/>
</dbReference>
<dbReference type="AlphaFoldDB" id="A0A401V2A7"/>
<keyword evidence="4" id="KW-0378">Hydrolase</keyword>
<keyword evidence="8" id="KW-0624">Polysaccharide degradation</keyword>
<evidence type="ECO:0000313" key="12">
    <source>
        <dbReference type="EMBL" id="GCD21026.1"/>
    </source>
</evidence>
<keyword evidence="13" id="KW-1185">Reference proteome</keyword>
<dbReference type="InterPro" id="IPR005200">
    <property type="entry name" value="Endo-beta-glucanase"/>
</dbReference>
<dbReference type="PROSITE" id="PS52008">
    <property type="entry name" value="GH81"/>
    <property type="match status" value="1"/>
</dbReference>
<feature type="compositionally biased region" description="Low complexity" evidence="9">
    <location>
        <begin position="61"/>
        <end position="70"/>
    </location>
</feature>
<evidence type="ECO:0000256" key="9">
    <source>
        <dbReference type="SAM" id="MobiDB-lite"/>
    </source>
</evidence>
<evidence type="ECO:0000256" key="5">
    <source>
        <dbReference type="ARBA" id="ARBA00023277"/>
    </source>
</evidence>
<comment type="catalytic activity">
    <reaction evidence="1">
        <text>Hydrolysis of (1-&gt;3)-beta-D-glucosidic linkages in (1-&gt;3)-beta-D-glucans.</text>
        <dbReference type="EC" id="3.2.1.39"/>
    </reaction>
</comment>
<dbReference type="OrthoDB" id="5480482at2"/>
<reference evidence="12 13" key="1">
    <citation type="submission" date="2018-11" db="EMBL/GenBank/DDBJ databases">
        <title>Draft genome sequence of Cellulomonas takizawaensis strain TKZ-21.</title>
        <authorList>
            <person name="Yamamura H."/>
            <person name="Hayashi T."/>
            <person name="Hamada M."/>
            <person name="Serisawa Y."/>
            <person name="Matsuyama K."/>
            <person name="Nakagawa Y."/>
            <person name="Otoguro M."/>
            <person name="Yanagida F."/>
            <person name="Hayakawa M."/>
        </authorList>
    </citation>
    <scope>NUCLEOTIDE SEQUENCE [LARGE SCALE GENOMIC DNA]</scope>
    <source>
        <strain evidence="12 13">TKZ-21</strain>
    </source>
</reference>
<dbReference type="InterPro" id="IPR006311">
    <property type="entry name" value="TAT_signal"/>
</dbReference>
<evidence type="ECO:0000256" key="4">
    <source>
        <dbReference type="ARBA" id="ARBA00022801"/>
    </source>
</evidence>
<evidence type="ECO:0000259" key="11">
    <source>
        <dbReference type="Pfam" id="PF17652"/>
    </source>
</evidence>
<sequence>MTARTTDHPPLSPPAPAPRRRRWLIAGIAALAVVTLAAVVVLVGPWGRSAPAAGGSGGGSAPDAPVAGPPDARTPEVDTAALTAGVEQKAVGKIAPVRLAEGVVPPTNRWYSGLVFGDEPQPVFAQPVSFALTDTGFTLGLPNPVASDKAVVAPHVPAVTVDAGAASAQVSAADPVSVTVDLLDATGAVLGHVVLAEGSPFVSLTAERDLTLDATAEGGSFSGGGDGEPATATVAGTDWALVGAEGGSTTLAAGDTATWYPVPQDADADAAATLATAAADPVTGVDVTYGVDDDVARTTLTYNTAGGTPSAYVLAPHQRTGTQPERDGCDLGAYPSVYGTLELCAGSHLSAFAPTVRPTGALDLDGVPDDRRTAIVDALRADVAATEPFPSDTYFGGKALFRAASLVTLGEQLGADDVVADLRTRTTDALREWAEPDGCAERDARCVVYDAAARSAIGLTPSFGSDELNDHHFHYGYLLAAAGLLSADDEKLADDLAPVMDLLAADIASATPSDELPQLRSFDPWFGHSWASGTSPFADGNNQESSSEAVNAWNGLGLWAQASGQDDLATQAAWMTSTEAASARAYWTAPDLDDPSLDGFGHEVFSISWGAKRDYATWFSPEPSAILGIQLIPMGPVQMSLATGVDPERISAAVEESGFTGPLADYVVTYSALAGTDAAEKAWTTATGLSEDAIDDGSSRASMLAFIASAQAHPPRS</sequence>
<dbReference type="InterPro" id="IPR040720">
    <property type="entry name" value="GH81_C"/>
</dbReference>
<dbReference type="PROSITE" id="PS51318">
    <property type="entry name" value="TAT"/>
    <property type="match status" value="1"/>
</dbReference>
<keyword evidence="5" id="KW-0119">Carbohydrate metabolism</keyword>
<dbReference type="GO" id="GO:0052861">
    <property type="term" value="F:endo-1,3(4)-beta-glucanase activity"/>
    <property type="evidence" value="ECO:0007669"/>
    <property type="project" value="InterPro"/>
</dbReference>
<evidence type="ECO:0000256" key="2">
    <source>
        <dbReference type="ARBA" id="ARBA00010730"/>
    </source>
</evidence>
<proteinExistence type="inferred from homology"/>
<evidence type="ECO:0000256" key="8">
    <source>
        <dbReference type="ARBA" id="ARBA00023326"/>
    </source>
</evidence>
<organism evidence="12 13">
    <name type="scientific">Cellulomonas algicola</name>
    <dbReference type="NCBI Taxonomy" id="2071633"/>
    <lineage>
        <taxon>Bacteria</taxon>
        <taxon>Bacillati</taxon>
        <taxon>Actinomycetota</taxon>
        <taxon>Actinomycetes</taxon>
        <taxon>Micrococcales</taxon>
        <taxon>Cellulomonadaceae</taxon>
        <taxon>Cellulomonas</taxon>
    </lineage>
</organism>
<feature type="domain" description="Glycosyl hydrolase family 81 C-terminal" evidence="11">
    <location>
        <begin position="373"/>
        <end position="641"/>
    </location>
</feature>
<evidence type="ECO:0000256" key="3">
    <source>
        <dbReference type="ARBA" id="ARBA00012780"/>
    </source>
</evidence>
<dbReference type="Pfam" id="PF17652">
    <property type="entry name" value="Glyco_hydro81C"/>
    <property type="match status" value="1"/>
</dbReference>
<protein>
    <recommendedName>
        <fullName evidence="3">glucan endo-1,3-beta-D-glucosidase</fullName>
        <ecNumber evidence="3">3.2.1.39</ecNumber>
    </recommendedName>
</protein>
<dbReference type="GO" id="GO:0000272">
    <property type="term" value="P:polysaccharide catabolic process"/>
    <property type="evidence" value="ECO:0007669"/>
    <property type="project" value="UniProtKB-KW"/>
</dbReference>
<evidence type="ECO:0000256" key="6">
    <source>
        <dbReference type="ARBA" id="ARBA00023295"/>
    </source>
</evidence>
<dbReference type="PANTHER" id="PTHR31983">
    <property type="entry name" value="ENDO-1,3(4)-BETA-GLUCANASE 1"/>
    <property type="match status" value="1"/>
</dbReference>
<evidence type="ECO:0000256" key="7">
    <source>
        <dbReference type="ARBA" id="ARBA00023316"/>
    </source>
</evidence>
<comment type="caution">
    <text evidence="12">The sequence shown here is derived from an EMBL/GenBank/DDBJ whole genome shotgun (WGS) entry which is preliminary data.</text>
</comment>
<dbReference type="GO" id="GO:0042973">
    <property type="term" value="F:glucan endo-1,3-beta-D-glucosidase activity"/>
    <property type="evidence" value="ECO:0007669"/>
    <property type="project" value="UniProtKB-EC"/>
</dbReference>
<dbReference type="Proteomes" id="UP000288246">
    <property type="component" value="Unassembled WGS sequence"/>
</dbReference>
<dbReference type="EMBL" id="BHYL01000224">
    <property type="protein sequence ID" value="GCD21026.1"/>
    <property type="molecule type" value="Genomic_DNA"/>
</dbReference>
<evidence type="ECO:0000256" key="10">
    <source>
        <dbReference type="SAM" id="Phobius"/>
    </source>
</evidence>
<comment type="similarity">
    <text evidence="2">Belongs to the glycosyl hydrolase 81 family.</text>
</comment>
<keyword evidence="6" id="KW-0326">Glycosidase</keyword>
<accession>A0A401V2A7</accession>
<evidence type="ECO:0000313" key="13">
    <source>
        <dbReference type="Proteomes" id="UP000288246"/>
    </source>
</evidence>
<dbReference type="RefSeq" id="WP_124343539.1">
    <property type="nucleotide sequence ID" value="NZ_BHYL01000224.1"/>
</dbReference>
<name>A0A401V2A7_9CELL</name>
<dbReference type="EC" id="3.2.1.39" evidence="3"/>
<keyword evidence="10" id="KW-0472">Membrane</keyword>
<feature type="region of interest" description="Disordered" evidence="9">
    <location>
        <begin position="51"/>
        <end position="75"/>
    </location>
</feature>